<comment type="caution">
    <text evidence="11">The sequence shown here is derived from an EMBL/GenBank/DDBJ whole genome shotgun (WGS) entry which is preliminary data.</text>
</comment>
<sequence length="556" mass="59086">MSSPTSTSTSPSTPGDSDQGQPPIDPSLTKKGARFWLIMLALTVSGLLAALESTVVATALPSITAELGDGAKYTWVIIAYFLTMTAFQPLFGQLSDIYGRRYLVIISVAVFALGSGICGGASSMDMLIAGRAVQGLGAGGINVLVETIVCDIVPLRERGSYLGIVFGGITVGTAIGPVIAGVIVQRSTWRWVFYLNLPIAGVGLVLLVLFLRVKTTRATLAQLGRRLDWIGNALFVAASTSVLIGIGWAGAVHPWGSAQVVVPLVLGMLGLVATLVFEGVFEGTRYCADPFMPLHLFSNRTSAVAFIATFFHGITTVWVLYFLPVYFQGVLMSSPIRSGVQLLPTALFMTVAAVVGGATMQKLGKYKIIHIVGFGLITIGFGIFSLLDGESSTAEWVIFQLIASGGLGLIISTALPAVQAKLTDADTAKATGTWQFLRSFGLVFGSAIPTAIFNTRFDEVADRVGDEQVRALLVGGHAYEHATQAFLRTLDETTRAQVIDAFTVALKRSWQVGIAFAGVGVLLALLEEQVELREELKGDFGIQEGRVKEEKANVQA</sequence>
<comment type="similarity">
    <text evidence="2">Belongs to the major facilitator superfamily.</text>
</comment>
<dbReference type="RefSeq" id="XP_026598902.1">
    <property type="nucleotide sequence ID" value="XM_026752459.1"/>
</dbReference>
<evidence type="ECO:0000256" key="2">
    <source>
        <dbReference type="ARBA" id="ARBA00008335"/>
    </source>
</evidence>
<keyword evidence="5 9" id="KW-1133">Transmembrane helix</keyword>
<feature type="region of interest" description="Disordered" evidence="8">
    <location>
        <begin position="1"/>
        <end position="24"/>
    </location>
</feature>
<feature type="transmembrane region" description="Helical" evidence="9">
    <location>
        <begin position="257"/>
        <end position="281"/>
    </location>
</feature>
<dbReference type="InterPro" id="IPR036259">
    <property type="entry name" value="MFS_trans_sf"/>
</dbReference>
<dbReference type="PANTHER" id="PTHR23501">
    <property type="entry name" value="MAJOR FACILITATOR SUPERFAMILY"/>
    <property type="match status" value="1"/>
</dbReference>
<dbReference type="GO" id="GO:0005886">
    <property type="term" value="C:plasma membrane"/>
    <property type="evidence" value="ECO:0007669"/>
    <property type="project" value="TreeGrafter"/>
</dbReference>
<feature type="transmembrane region" description="Helical" evidence="9">
    <location>
        <begin position="302"/>
        <end position="327"/>
    </location>
</feature>
<evidence type="ECO:0000256" key="4">
    <source>
        <dbReference type="ARBA" id="ARBA00022692"/>
    </source>
</evidence>
<feature type="compositionally biased region" description="Low complexity" evidence="8">
    <location>
        <begin position="1"/>
        <end position="14"/>
    </location>
</feature>
<feature type="transmembrane region" description="Helical" evidence="9">
    <location>
        <begin position="339"/>
        <end position="356"/>
    </location>
</feature>
<evidence type="ECO:0000313" key="12">
    <source>
        <dbReference type="Proteomes" id="UP000256690"/>
    </source>
</evidence>
<evidence type="ECO:0000256" key="7">
    <source>
        <dbReference type="ARBA" id="ARBA00023180"/>
    </source>
</evidence>
<feature type="transmembrane region" description="Helical" evidence="9">
    <location>
        <begin position="393"/>
        <end position="415"/>
    </location>
</feature>
<evidence type="ECO:0000256" key="6">
    <source>
        <dbReference type="ARBA" id="ARBA00023136"/>
    </source>
</evidence>
<dbReference type="InterPro" id="IPR020846">
    <property type="entry name" value="MFS_dom"/>
</dbReference>
<feature type="transmembrane region" description="Helical" evidence="9">
    <location>
        <begin position="73"/>
        <end position="91"/>
    </location>
</feature>
<dbReference type="SUPFAM" id="SSF103473">
    <property type="entry name" value="MFS general substrate transporter"/>
    <property type="match status" value="1"/>
</dbReference>
<dbReference type="EMBL" id="PVWQ01000016">
    <property type="protein sequence ID" value="RDW61771.1"/>
    <property type="molecule type" value="Genomic_DNA"/>
</dbReference>
<feature type="transmembrane region" description="Helical" evidence="9">
    <location>
        <begin position="191"/>
        <end position="211"/>
    </location>
</feature>
<keyword evidence="12" id="KW-1185">Reference proteome</keyword>
<feature type="domain" description="Major facilitator superfamily (MFS) profile" evidence="10">
    <location>
        <begin position="38"/>
        <end position="494"/>
    </location>
</feature>
<evidence type="ECO:0000259" key="10">
    <source>
        <dbReference type="PROSITE" id="PS50850"/>
    </source>
</evidence>
<keyword evidence="7" id="KW-0325">Glycoprotein</keyword>
<dbReference type="PANTHER" id="PTHR23501:SF187">
    <property type="entry name" value="MAJOR FACILITATOR SUPERFAMILY (MFS) PROFILE DOMAIN-CONTAINING PROTEIN"/>
    <property type="match status" value="1"/>
</dbReference>
<dbReference type="CDD" id="cd17502">
    <property type="entry name" value="MFS_Azr1_MDR_like"/>
    <property type="match status" value="1"/>
</dbReference>
<keyword evidence="4 9" id="KW-0812">Transmembrane</keyword>
<evidence type="ECO:0000313" key="11">
    <source>
        <dbReference type="EMBL" id="RDW61771.1"/>
    </source>
</evidence>
<feature type="transmembrane region" description="Helical" evidence="9">
    <location>
        <begin position="161"/>
        <end position="185"/>
    </location>
</feature>
<dbReference type="GO" id="GO:0022857">
    <property type="term" value="F:transmembrane transporter activity"/>
    <property type="evidence" value="ECO:0007669"/>
    <property type="project" value="InterPro"/>
</dbReference>
<dbReference type="PRINTS" id="PR01036">
    <property type="entry name" value="TCRTETB"/>
</dbReference>
<keyword evidence="6 9" id="KW-0472">Membrane</keyword>
<reference evidence="11 12" key="1">
    <citation type="journal article" date="2018" name="IMA Fungus">
        <title>IMA Genome-F 9: Draft genome sequence of Annulohypoxylon stygium, Aspergillus mulundensis, Berkeleyomyces basicola (syn. Thielaviopsis basicola), Ceratocystis smalleyi, two Cercospora beticola strains, Coleophoma cylindrospora, Fusarium fracticaudum, Phialophora cf. hyalina, and Morchella septimelata.</title>
        <authorList>
            <person name="Wingfield B.D."/>
            <person name="Bills G.F."/>
            <person name="Dong Y."/>
            <person name="Huang W."/>
            <person name="Nel W.J."/>
            <person name="Swalarsk-Parry B.S."/>
            <person name="Vaghefi N."/>
            <person name="Wilken P.M."/>
            <person name="An Z."/>
            <person name="de Beer Z.W."/>
            <person name="De Vos L."/>
            <person name="Chen L."/>
            <person name="Duong T.A."/>
            <person name="Gao Y."/>
            <person name="Hammerbacher A."/>
            <person name="Kikkert J.R."/>
            <person name="Li Y."/>
            <person name="Li H."/>
            <person name="Li K."/>
            <person name="Li Q."/>
            <person name="Liu X."/>
            <person name="Ma X."/>
            <person name="Naidoo K."/>
            <person name="Pethybridge S.J."/>
            <person name="Sun J."/>
            <person name="Steenkamp E.T."/>
            <person name="van der Nest M.A."/>
            <person name="van Wyk S."/>
            <person name="Wingfield M.J."/>
            <person name="Xiong C."/>
            <person name="Yue Q."/>
            <person name="Zhang X."/>
        </authorList>
    </citation>
    <scope>NUCLEOTIDE SEQUENCE [LARGE SCALE GENOMIC DNA]</scope>
    <source>
        <strain evidence="11 12">DSM 5745</strain>
    </source>
</reference>
<evidence type="ECO:0000256" key="3">
    <source>
        <dbReference type="ARBA" id="ARBA00022448"/>
    </source>
</evidence>
<gene>
    <name evidence="11" type="ORF">DSM5745_10443</name>
</gene>
<feature type="transmembrane region" description="Helical" evidence="9">
    <location>
        <begin position="368"/>
        <end position="387"/>
    </location>
</feature>
<dbReference type="Proteomes" id="UP000256690">
    <property type="component" value="Unassembled WGS sequence"/>
</dbReference>
<comment type="subcellular location">
    <subcellularLocation>
        <location evidence="1">Membrane</location>
        <topology evidence="1">Multi-pass membrane protein</topology>
    </subcellularLocation>
</comment>
<organism evidence="11 12">
    <name type="scientific">Aspergillus mulundensis</name>
    <dbReference type="NCBI Taxonomy" id="1810919"/>
    <lineage>
        <taxon>Eukaryota</taxon>
        <taxon>Fungi</taxon>
        <taxon>Dikarya</taxon>
        <taxon>Ascomycota</taxon>
        <taxon>Pezizomycotina</taxon>
        <taxon>Eurotiomycetes</taxon>
        <taxon>Eurotiomycetidae</taxon>
        <taxon>Eurotiales</taxon>
        <taxon>Aspergillaceae</taxon>
        <taxon>Aspergillus</taxon>
        <taxon>Aspergillus subgen. Nidulantes</taxon>
    </lineage>
</organism>
<dbReference type="PROSITE" id="PS50850">
    <property type="entry name" value="MFS"/>
    <property type="match status" value="1"/>
</dbReference>
<feature type="transmembrane region" description="Helical" evidence="9">
    <location>
        <begin position="232"/>
        <end position="251"/>
    </location>
</feature>
<evidence type="ECO:0000256" key="9">
    <source>
        <dbReference type="SAM" id="Phobius"/>
    </source>
</evidence>
<accession>A0A3D8QJ80</accession>
<evidence type="ECO:0000256" key="1">
    <source>
        <dbReference type="ARBA" id="ARBA00004141"/>
    </source>
</evidence>
<dbReference type="AlphaFoldDB" id="A0A3D8QJ80"/>
<feature type="transmembrane region" description="Helical" evidence="9">
    <location>
        <begin position="128"/>
        <end position="149"/>
    </location>
</feature>
<dbReference type="OrthoDB" id="10021397at2759"/>
<dbReference type="GeneID" id="38120813"/>
<feature type="transmembrane region" description="Helical" evidence="9">
    <location>
        <begin position="35"/>
        <end position="61"/>
    </location>
</feature>
<keyword evidence="3" id="KW-0813">Transport</keyword>
<dbReference type="Gene3D" id="1.20.1720.10">
    <property type="entry name" value="Multidrug resistance protein D"/>
    <property type="match status" value="1"/>
</dbReference>
<dbReference type="Gene3D" id="1.20.1250.20">
    <property type="entry name" value="MFS general substrate transporter like domains"/>
    <property type="match status" value="1"/>
</dbReference>
<evidence type="ECO:0000256" key="5">
    <source>
        <dbReference type="ARBA" id="ARBA00022989"/>
    </source>
</evidence>
<proteinExistence type="inferred from homology"/>
<dbReference type="InterPro" id="IPR011701">
    <property type="entry name" value="MFS"/>
</dbReference>
<name>A0A3D8QJ80_9EURO</name>
<dbReference type="Pfam" id="PF07690">
    <property type="entry name" value="MFS_1"/>
    <property type="match status" value="1"/>
</dbReference>
<evidence type="ECO:0000256" key="8">
    <source>
        <dbReference type="SAM" id="MobiDB-lite"/>
    </source>
</evidence>
<feature type="transmembrane region" description="Helical" evidence="9">
    <location>
        <begin position="103"/>
        <end position="122"/>
    </location>
</feature>
<protein>
    <submittedName>
        <fullName evidence="11">Major facilitator superfamily</fullName>
    </submittedName>
</protein>